<keyword evidence="10" id="KW-1185">Reference proteome</keyword>
<dbReference type="GO" id="GO:0008360">
    <property type="term" value="P:regulation of cell shape"/>
    <property type="evidence" value="ECO:0007669"/>
    <property type="project" value="UniProtKB-UniRule"/>
</dbReference>
<comment type="similarity">
    <text evidence="2">Belongs to the YkuD family.</text>
</comment>
<dbReference type="UniPathway" id="UPA00219"/>
<reference evidence="9 10" key="1">
    <citation type="journal article" date="2015" name="Int. J. Syst. Evol. Microbiol.">
        <title>Flavisolibacter ginsenosidimutans sp. nov., with ginsenoside-converting activity isolated from soil used for cultivating ginseng.</title>
        <authorList>
            <person name="Zhao Y."/>
            <person name="Liu Q."/>
            <person name="Kang M.S."/>
            <person name="Jin F."/>
            <person name="Yu H."/>
            <person name="Im W.T."/>
        </authorList>
    </citation>
    <scope>NUCLEOTIDE SEQUENCE [LARGE SCALE GENOMIC DNA]</scope>
    <source>
        <strain evidence="9 10">Gsoil 636</strain>
    </source>
</reference>
<dbReference type="AlphaFoldDB" id="A0A5B8ULZ9"/>
<dbReference type="GO" id="GO:0004180">
    <property type="term" value="F:carboxypeptidase activity"/>
    <property type="evidence" value="ECO:0007669"/>
    <property type="project" value="UniProtKB-ARBA"/>
</dbReference>
<dbReference type="InterPro" id="IPR036366">
    <property type="entry name" value="PGBDSf"/>
</dbReference>
<dbReference type="InterPro" id="IPR038063">
    <property type="entry name" value="Transpep_catalytic_dom"/>
</dbReference>
<dbReference type="CDD" id="cd16913">
    <property type="entry name" value="YkuD_like"/>
    <property type="match status" value="1"/>
</dbReference>
<dbReference type="EMBL" id="CP042433">
    <property type="protein sequence ID" value="QEC57080.1"/>
    <property type="molecule type" value="Genomic_DNA"/>
</dbReference>
<dbReference type="InterPro" id="IPR045380">
    <property type="entry name" value="LD_TPept_scaffold_dom"/>
</dbReference>
<feature type="active site" description="Proton donor/acceptor" evidence="7">
    <location>
        <position position="465"/>
    </location>
</feature>
<dbReference type="PANTHER" id="PTHR41533">
    <property type="entry name" value="L,D-TRANSPEPTIDASE HI_1667-RELATED"/>
    <property type="match status" value="1"/>
</dbReference>
<dbReference type="OrthoDB" id="9778545at2"/>
<evidence type="ECO:0000256" key="5">
    <source>
        <dbReference type="ARBA" id="ARBA00022984"/>
    </source>
</evidence>
<evidence type="ECO:0000256" key="2">
    <source>
        <dbReference type="ARBA" id="ARBA00005992"/>
    </source>
</evidence>
<keyword evidence="3" id="KW-0808">Transferase</keyword>
<evidence type="ECO:0000259" key="8">
    <source>
        <dbReference type="PROSITE" id="PS52029"/>
    </source>
</evidence>
<accession>A0A5B8ULZ9</accession>
<evidence type="ECO:0000256" key="6">
    <source>
        <dbReference type="ARBA" id="ARBA00023316"/>
    </source>
</evidence>
<dbReference type="KEGG" id="fgg:FSB75_14610"/>
<keyword evidence="6 7" id="KW-0961">Cell wall biogenesis/degradation</keyword>
<dbReference type="Pfam" id="PF03734">
    <property type="entry name" value="YkuD"/>
    <property type="match status" value="1"/>
</dbReference>
<feature type="active site" description="Nucleophile" evidence="7">
    <location>
        <position position="484"/>
    </location>
</feature>
<dbReference type="RefSeq" id="WP_146789000.1">
    <property type="nucleotide sequence ID" value="NZ_BAABIO010000003.1"/>
</dbReference>
<proteinExistence type="inferred from homology"/>
<evidence type="ECO:0000313" key="9">
    <source>
        <dbReference type="EMBL" id="QEC57080.1"/>
    </source>
</evidence>
<feature type="domain" description="L,D-TPase catalytic" evidence="8">
    <location>
        <begin position="350"/>
        <end position="510"/>
    </location>
</feature>
<evidence type="ECO:0000313" key="10">
    <source>
        <dbReference type="Proteomes" id="UP000321204"/>
    </source>
</evidence>
<dbReference type="Pfam" id="PF20142">
    <property type="entry name" value="Scaffold"/>
    <property type="match status" value="1"/>
</dbReference>
<evidence type="ECO:0000256" key="3">
    <source>
        <dbReference type="ARBA" id="ARBA00022679"/>
    </source>
</evidence>
<dbReference type="GO" id="GO:0016740">
    <property type="term" value="F:transferase activity"/>
    <property type="evidence" value="ECO:0007669"/>
    <property type="project" value="UniProtKB-KW"/>
</dbReference>
<comment type="pathway">
    <text evidence="1 7">Cell wall biogenesis; peptidoglycan biosynthesis.</text>
</comment>
<dbReference type="InterPro" id="IPR002477">
    <property type="entry name" value="Peptidoglycan-bd-like"/>
</dbReference>
<dbReference type="InterPro" id="IPR052905">
    <property type="entry name" value="LD-transpeptidase_YkuD-like"/>
</dbReference>
<keyword evidence="4 7" id="KW-0133">Cell shape</keyword>
<keyword evidence="5 7" id="KW-0573">Peptidoglycan synthesis</keyword>
<dbReference type="Gene3D" id="2.40.440.10">
    <property type="entry name" value="L,D-transpeptidase catalytic domain-like"/>
    <property type="match status" value="1"/>
</dbReference>
<sequence length="569" mass="62984">MKKTLIGLAAISLVVSCTQTQGWFGSNKSTDSTQSIQSESSYKAKLARDESITKENAYSDLFLDSAALENFIQQKHISPDNADRMRAFYWVRNNEFAWLTSGGLTEQARSLWGLSASEEMKKDEPATAIKTRMDSLLTNDSLVRTLTDTLLRNDPSEAGLAGATAAKDSLLLSTELALTAQLVQLAAEKNSAITEDNFYWLVPRKKMNAMQLADSLLNKTGDSTLGQNNPQYAALKTSLQIYYNAVKSGGWQTIPAAKGLKKGTKSPSVGLLKKRLIKSGDYAASDTSNVFNDSLMTALKNVQEQFGFKPTGVLSDSLVNELNVPAQERLQQILVNLNRALWMKPVNDSTHISVNIPSLELMAYNDSGKALQLPVIVGKEGAGTMAFSGKISEVVFSPYWNIPQSIVQNEIKPAMKANPNYLQEHHMEIVKQNDSLPQIRQLPGKDNALGQVKFLFPNSFDIYLHDTPNKEQFAQQNRALSHGCIRVAHPDSLAHFVLQNQSEWTPEKIKTAMNSGKEQTVDVKNPVPVSITYYTAWIDKNGRMNFRKDLYGYDKKTEAQLFGNGNAVL</sequence>
<gene>
    <name evidence="9" type="ORF">FSB75_14610</name>
</gene>
<dbReference type="Proteomes" id="UP000321204">
    <property type="component" value="Chromosome"/>
</dbReference>
<organism evidence="9 10">
    <name type="scientific">Flavisolibacter ginsenosidimutans</name>
    <dbReference type="NCBI Taxonomy" id="661481"/>
    <lineage>
        <taxon>Bacteria</taxon>
        <taxon>Pseudomonadati</taxon>
        <taxon>Bacteroidota</taxon>
        <taxon>Chitinophagia</taxon>
        <taxon>Chitinophagales</taxon>
        <taxon>Chitinophagaceae</taxon>
        <taxon>Flavisolibacter</taxon>
    </lineage>
</organism>
<dbReference type="GO" id="GO:0009252">
    <property type="term" value="P:peptidoglycan biosynthetic process"/>
    <property type="evidence" value="ECO:0007669"/>
    <property type="project" value="UniProtKB-UniPathway"/>
</dbReference>
<dbReference type="PANTHER" id="PTHR41533:SF2">
    <property type="entry name" value="BLR7131 PROTEIN"/>
    <property type="match status" value="1"/>
</dbReference>
<dbReference type="Pfam" id="PF01471">
    <property type="entry name" value="PG_binding_1"/>
    <property type="match status" value="1"/>
</dbReference>
<dbReference type="SUPFAM" id="SSF141523">
    <property type="entry name" value="L,D-transpeptidase catalytic domain-like"/>
    <property type="match status" value="1"/>
</dbReference>
<dbReference type="InterPro" id="IPR005490">
    <property type="entry name" value="LD_TPept_cat_dom"/>
</dbReference>
<dbReference type="SUPFAM" id="SSF47090">
    <property type="entry name" value="PGBD-like"/>
    <property type="match status" value="1"/>
</dbReference>
<dbReference type="GO" id="GO:0071555">
    <property type="term" value="P:cell wall organization"/>
    <property type="evidence" value="ECO:0007669"/>
    <property type="project" value="UniProtKB-UniRule"/>
</dbReference>
<dbReference type="PROSITE" id="PS51257">
    <property type="entry name" value="PROKAR_LIPOPROTEIN"/>
    <property type="match status" value="1"/>
</dbReference>
<evidence type="ECO:0000256" key="7">
    <source>
        <dbReference type="PROSITE-ProRule" id="PRU01373"/>
    </source>
</evidence>
<dbReference type="PROSITE" id="PS52029">
    <property type="entry name" value="LD_TPASE"/>
    <property type="match status" value="1"/>
</dbReference>
<evidence type="ECO:0000256" key="4">
    <source>
        <dbReference type="ARBA" id="ARBA00022960"/>
    </source>
</evidence>
<name>A0A5B8ULZ9_9BACT</name>
<evidence type="ECO:0000256" key="1">
    <source>
        <dbReference type="ARBA" id="ARBA00004752"/>
    </source>
</evidence>
<dbReference type="InterPro" id="IPR036365">
    <property type="entry name" value="PGBD-like_sf"/>
</dbReference>
<dbReference type="Gene3D" id="1.10.101.10">
    <property type="entry name" value="PGBD-like superfamily/PGBD"/>
    <property type="match status" value="1"/>
</dbReference>
<protein>
    <submittedName>
        <fullName evidence="9">L,D-transpeptidase family protein</fullName>
    </submittedName>
</protein>